<dbReference type="RefSeq" id="WP_236089077.1">
    <property type="nucleotide sequence ID" value="NZ_JAKGSG010000029.1"/>
</dbReference>
<dbReference type="InterPro" id="IPR011009">
    <property type="entry name" value="Kinase-like_dom_sf"/>
</dbReference>
<dbReference type="EMBL" id="JAKGSG010000029">
    <property type="protein sequence ID" value="MCF4121277.1"/>
    <property type="molecule type" value="Genomic_DNA"/>
</dbReference>
<feature type="domain" description="Aminoglycoside phosphotransferase" evidence="1">
    <location>
        <begin position="43"/>
        <end position="255"/>
    </location>
</feature>
<evidence type="ECO:0000313" key="3">
    <source>
        <dbReference type="Proteomes" id="UP001165405"/>
    </source>
</evidence>
<sequence length="301" mass="33466">MTTSPHRTALPHAPEVTGLIAEAAARLSGLDPDGMILVRHQTSGVYRLNTAPVIIKVAPPGEHHLADVVALVAWLQKHGVPTVELWGDPADQPLHIDDRVVTLWRYLPQERAVRAPDIAESLLALHDAPVPPSGLRRLDAFGPIRRSIASSPLLTDDDRDLLKRLCDRLAQDEAILTAGVATGLIHGDAQHRNTLLDPATGRAVLSDWDSAVLGPREWDLTTIEVHCRRFAHPPAEYDQFCHRYGRDVRDWAGYPWLREVRELRMITSNARKSPPGSPAAAEVRRRIDDLRDGRESTWNIL</sequence>
<dbReference type="InterPro" id="IPR002575">
    <property type="entry name" value="Aminoglycoside_PTrfase"/>
</dbReference>
<evidence type="ECO:0000313" key="2">
    <source>
        <dbReference type="EMBL" id="MCF4121277.1"/>
    </source>
</evidence>
<protein>
    <submittedName>
        <fullName evidence="2">Aminoglycoside phosphotransferase family protein</fullName>
    </submittedName>
</protein>
<dbReference type="Gene3D" id="3.90.1200.10">
    <property type="match status" value="1"/>
</dbReference>
<accession>A0AA41U972</accession>
<comment type="caution">
    <text evidence="2">The sequence shown here is derived from an EMBL/GenBank/DDBJ whole genome shotgun (WGS) entry which is preliminary data.</text>
</comment>
<dbReference type="PANTHER" id="PTHR21310:SF40">
    <property type="entry name" value="AMINOGLYCOSIDE PHOSPHOTRANSFERASE DOMAIN-CONTAINING PROTEIN-RELATED"/>
    <property type="match status" value="1"/>
</dbReference>
<gene>
    <name evidence="2" type="ORF">L1785_09810</name>
</gene>
<dbReference type="Pfam" id="PF01636">
    <property type="entry name" value="APH"/>
    <property type="match status" value="1"/>
</dbReference>
<name>A0AA41U972_9MICO</name>
<proteinExistence type="predicted"/>
<organism evidence="2 3">
    <name type="scientific">Antribacter soli</name>
    <dbReference type="NCBI Taxonomy" id="2910976"/>
    <lineage>
        <taxon>Bacteria</taxon>
        <taxon>Bacillati</taxon>
        <taxon>Actinomycetota</taxon>
        <taxon>Actinomycetes</taxon>
        <taxon>Micrococcales</taxon>
        <taxon>Promicromonosporaceae</taxon>
        <taxon>Antribacter</taxon>
    </lineage>
</organism>
<reference evidence="2" key="1">
    <citation type="submission" date="2022-01" db="EMBL/GenBank/DDBJ databases">
        <title>Antribacter sp. nov., isolated from Guizhou of China.</title>
        <authorList>
            <person name="Chengliang C."/>
            <person name="Ya Z."/>
        </authorList>
    </citation>
    <scope>NUCLEOTIDE SEQUENCE</scope>
    <source>
        <strain evidence="2">KLBMP 9083</strain>
    </source>
</reference>
<dbReference type="PANTHER" id="PTHR21310">
    <property type="entry name" value="AMINOGLYCOSIDE PHOSPHOTRANSFERASE-RELATED-RELATED"/>
    <property type="match status" value="1"/>
</dbReference>
<dbReference type="Proteomes" id="UP001165405">
    <property type="component" value="Unassembled WGS sequence"/>
</dbReference>
<keyword evidence="3" id="KW-1185">Reference proteome</keyword>
<evidence type="ECO:0000259" key="1">
    <source>
        <dbReference type="Pfam" id="PF01636"/>
    </source>
</evidence>
<dbReference type="InterPro" id="IPR051678">
    <property type="entry name" value="AGP_Transferase"/>
</dbReference>
<dbReference type="AlphaFoldDB" id="A0AA41U972"/>
<dbReference type="SUPFAM" id="SSF56112">
    <property type="entry name" value="Protein kinase-like (PK-like)"/>
    <property type="match status" value="1"/>
</dbReference>